<evidence type="ECO:0000256" key="1">
    <source>
        <dbReference type="SAM" id="MobiDB-lite"/>
    </source>
</evidence>
<dbReference type="AlphaFoldDB" id="A0A430Q804"/>
<accession>A0A430Q804</accession>
<sequence length="206" mass="23190">MSFFSHGSSSSSEDEGFWPPPGRRKRHPAGNRQPDDSNSTSSSDCVSNILFRSSDPMFIAQNGLKPHRFHMNQSPNSSSGIFSQPGNFSYQSSEMNFPSLFSESFDAVQNCSEKANDNLCSRFNICRINDDQPNVEDQSNSSTPPMLRRFLDSQDNSRTNCSQSLPPVRFQTWVDGSRLRSKYLHVKENSNQAMKCSDSCPHLFIV</sequence>
<dbReference type="EMBL" id="QMKO01002342">
    <property type="protein sequence ID" value="RTG83829.1"/>
    <property type="molecule type" value="Genomic_DNA"/>
</dbReference>
<feature type="region of interest" description="Disordered" evidence="1">
    <location>
        <begin position="1"/>
        <end position="45"/>
    </location>
</feature>
<protein>
    <submittedName>
        <fullName evidence="2">Uncharacterized protein</fullName>
    </submittedName>
</protein>
<feature type="compositionally biased region" description="Low complexity" evidence="1">
    <location>
        <begin position="1"/>
        <end position="11"/>
    </location>
</feature>
<feature type="compositionally biased region" description="Low complexity" evidence="1">
    <location>
        <begin position="36"/>
        <end position="45"/>
    </location>
</feature>
<organism evidence="2 3">
    <name type="scientific">Schistosoma bovis</name>
    <name type="common">Blood fluke</name>
    <dbReference type="NCBI Taxonomy" id="6184"/>
    <lineage>
        <taxon>Eukaryota</taxon>
        <taxon>Metazoa</taxon>
        <taxon>Spiralia</taxon>
        <taxon>Lophotrochozoa</taxon>
        <taxon>Platyhelminthes</taxon>
        <taxon>Trematoda</taxon>
        <taxon>Digenea</taxon>
        <taxon>Strigeidida</taxon>
        <taxon>Schistosomatoidea</taxon>
        <taxon>Schistosomatidae</taxon>
        <taxon>Schistosoma</taxon>
    </lineage>
</organism>
<gene>
    <name evidence="2" type="ORF">DC041_0010449</name>
</gene>
<comment type="caution">
    <text evidence="2">The sequence shown here is derived from an EMBL/GenBank/DDBJ whole genome shotgun (WGS) entry which is preliminary data.</text>
</comment>
<proteinExistence type="predicted"/>
<keyword evidence="3" id="KW-1185">Reference proteome</keyword>
<evidence type="ECO:0000313" key="2">
    <source>
        <dbReference type="EMBL" id="RTG83829.1"/>
    </source>
</evidence>
<dbReference type="Proteomes" id="UP000290809">
    <property type="component" value="Unassembled WGS sequence"/>
</dbReference>
<reference evidence="2 3" key="1">
    <citation type="journal article" date="2019" name="PLoS Pathog.">
        <title>Genome sequence of the bovine parasite Schistosoma bovis Tanzania.</title>
        <authorList>
            <person name="Oey H."/>
            <person name="Zakrzewski M."/>
            <person name="Gobert G."/>
            <person name="Gravermann K."/>
            <person name="Stoye J."/>
            <person name="Jones M."/>
            <person name="Mcmanus D."/>
            <person name="Krause L."/>
        </authorList>
    </citation>
    <scope>NUCLEOTIDE SEQUENCE [LARGE SCALE GENOMIC DNA]</scope>
    <source>
        <strain evidence="2 3">TAN1997</strain>
    </source>
</reference>
<name>A0A430Q804_SCHBO</name>
<evidence type="ECO:0000313" key="3">
    <source>
        <dbReference type="Proteomes" id="UP000290809"/>
    </source>
</evidence>